<reference evidence="2 3" key="1">
    <citation type="submission" date="2024-08" db="EMBL/GenBank/DDBJ databases">
        <title>Insights into the chromosomal genome structure of Flemingia macrophylla.</title>
        <authorList>
            <person name="Ding Y."/>
            <person name="Zhao Y."/>
            <person name="Bi W."/>
            <person name="Wu M."/>
            <person name="Zhao G."/>
            <person name="Gong Y."/>
            <person name="Li W."/>
            <person name="Zhang P."/>
        </authorList>
    </citation>
    <scope>NUCLEOTIDE SEQUENCE [LARGE SCALE GENOMIC DNA]</scope>
    <source>
        <strain evidence="2">DYQJB</strain>
        <tissue evidence="2">Leaf</tissue>
    </source>
</reference>
<evidence type="ECO:0000313" key="2">
    <source>
        <dbReference type="EMBL" id="KAL2329819.1"/>
    </source>
</evidence>
<accession>A0ABD1M202</accession>
<evidence type="ECO:0000313" key="3">
    <source>
        <dbReference type="Proteomes" id="UP001603857"/>
    </source>
</evidence>
<comment type="caution">
    <text evidence="2">The sequence shown here is derived from an EMBL/GenBank/DDBJ whole genome shotgun (WGS) entry which is preliminary data.</text>
</comment>
<dbReference type="AlphaFoldDB" id="A0ABD1M202"/>
<name>A0ABD1M202_9FABA</name>
<protein>
    <submittedName>
        <fullName evidence="2">Uncharacterized protein</fullName>
    </submittedName>
</protein>
<proteinExistence type="predicted"/>
<feature type="signal peptide" evidence="1">
    <location>
        <begin position="1"/>
        <end position="23"/>
    </location>
</feature>
<keyword evidence="1" id="KW-0732">Signal</keyword>
<evidence type="ECO:0000256" key="1">
    <source>
        <dbReference type="SAM" id="SignalP"/>
    </source>
</evidence>
<gene>
    <name evidence="2" type="ORF">Fmac_017400</name>
</gene>
<dbReference type="EMBL" id="JBGMDY010000006">
    <property type="protein sequence ID" value="KAL2329819.1"/>
    <property type="molecule type" value="Genomic_DNA"/>
</dbReference>
<sequence>MKGFLIAFMFLAFVMFNPTSTLARIVKEEKDIRADKTPISRCSTNGSGCRTCLPPSPAQSTCTHPYKHNCL</sequence>
<feature type="chain" id="PRO_5044777793" evidence="1">
    <location>
        <begin position="24"/>
        <end position="71"/>
    </location>
</feature>
<keyword evidence="3" id="KW-1185">Reference proteome</keyword>
<dbReference type="Proteomes" id="UP001603857">
    <property type="component" value="Unassembled WGS sequence"/>
</dbReference>
<organism evidence="2 3">
    <name type="scientific">Flemingia macrophylla</name>
    <dbReference type="NCBI Taxonomy" id="520843"/>
    <lineage>
        <taxon>Eukaryota</taxon>
        <taxon>Viridiplantae</taxon>
        <taxon>Streptophyta</taxon>
        <taxon>Embryophyta</taxon>
        <taxon>Tracheophyta</taxon>
        <taxon>Spermatophyta</taxon>
        <taxon>Magnoliopsida</taxon>
        <taxon>eudicotyledons</taxon>
        <taxon>Gunneridae</taxon>
        <taxon>Pentapetalae</taxon>
        <taxon>rosids</taxon>
        <taxon>fabids</taxon>
        <taxon>Fabales</taxon>
        <taxon>Fabaceae</taxon>
        <taxon>Papilionoideae</taxon>
        <taxon>50 kb inversion clade</taxon>
        <taxon>NPAAA clade</taxon>
        <taxon>indigoferoid/millettioid clade</taxon>
        <taxon>Phaseoleae</taxon>
        <taxon>Flemingia</taxon>
    </lineage>
</organism>